<comment type="caution">
    <text evidence="6">The sequence shown here is derived from an EMBL/GenBank/DDBJ whole genome shotgun (WGS) entry which is preliminary data.</text>
</comment>
<dbReference type="EMBL" id="JAVDQD010000002">
    <property type="protein sequence ID" value="MDR6239395.1"/>
    <property type="molecule type" value="Genomic_DNA"/>
</dbReference>
<name>A0AAE4BSY4_9BACT</name>
<dbReference type="Pfam" id="PF02922">
    <property type="entry name" value="CBM_48"/>
    <property type="match status" value="1"/>
</dbReference>
<dbReference type="CDD" id="cd11326">
    <property type="entry name" value="AmyAc_Glg_debranch"/>
    <property type="match status" value="1"/>
</dbReference>
<dbReference type="GO" id="GO:0005980">
    <property type="term" value="P:glycogen catabolic process"/>
    <property type="evidence" value="ECO:0007669"/>
    <property type="project" value="InterPro"/>
</dbReference>
<dbReference type="SUPFAM" id="SSF81296">
    <property type="entry name" value="E set domains"/>
    <property type="match status" value="1"/>
</dbReference>
<organism evidence="6 7">
    <name type="scientific">Aureibacter tunicatorum</name>
    <dbReference type="NCBI Taxonomy" id="866807"/>
    <lineage>
        <taxon>Bacteria</taxon>
        <taxon>Pseudomonadati</taxon>
        <taxon>Bacteroidota</taxon>
        <taxon>Cytophagia</taxon>
        <taxon>Cytophagales</taxon>
        <taxon>Persicobacteraceae</taxon>
        <taxon>Aureibacter</taxon>
    </lineage>
</organism>
<reference evidence="6" key="1">
    <citation type="submission" date="2023-07" db="EMBL/GenBank/DDBJ databases">
        <title>Genomic Encyclopedia of Type Strains, Phase IV (KMG-IV): sequencing the most valuable type-strain genomes for metagenomic binning, comparative biology and taxonomic classification.</title>
        <authorList>
            <person name="Goeker M."/>
        </authorList>
    </citation>
    <scope>NUCLEOTIDE SEQUENCE</scope>
    <source>
        <strain evidence="6">DSM 26174</strain>
    </source>
</reference>
<dbReference type="InterPro" id="IPR044505">
    <property type="entry name" value="GlgX_Isoamylase_N_E_set"/>
</dbReference>
<dbReference type="GO" id="GO:0019156">
    <property type="term" value="F:isoamylase activity"/>
    <property type="evidence" value="ECO:0007669"/>
    <property type="project" value="UniProtKB-ARBA"/>
</dbReference>
<evidence type="ECO:0000259" key="5">
    <source>
        <dbReference type="SMART" id="SM00642"/>
    </source>
</evidence>
<dbReference type="EC" id="3.2.1.-" evidence="6"/>
<keyword evidence="3" id="KW-0809">Transit peptide</keyword>
<protein>
    <submittedName>
        <fullName evidence="6">Glycogen operon protein</fullName>
        <ecNumber evidence="6">3.2.1.-</ecNumber>
    </submittedName>
</protein>
<dbReference type="InterPro" id="IPR011837">
    <property type="entry name" value="Glycogen_debranch_GlgX"/>
</dbReference>
<dbReference type="CDD" id="cd02856">
    <property type="entry name" value="E_set_GDE_Isoamylase_N"/>
    <property type="match status" value="1"/>
</dbReference>
<dbReference type="Proteomes" id="UP001185092">
    <property type="component" value="Unassembled WGS sequence"/>
</dbReference>
<dbReference type="Gene3D" id="2.60.40.1180">
    <property type="entry name" value="Golgi alpha-mannosidase II"/>
    <property type="match status" value="1"/>
</dbReference>
<dbReference type="SUPFAM" id="SSF51445">
    <property type="entry name" value="(Trans)glycosidases"/>
    <property type="match status" value="1"/>
</dbReference>
<keyword evidence="2 6" id="KW-0378">Hydrolase</keyword>
<dbReference type="GO" id="GO:0004135">
    <property type="term" value="F:amylo-alpha-1,6-glucosidase activity"/>
    <property type="evidence" value="ECO:0007669"/>
    <property type="project" value="InterPro"/>
</dbReference>
<comment type="similarity">
    <text evidence="1">Belongs to the glycosyl hydrolase 13 family.</text>
</comment>
<dbReference type="Gene3D" id="3.20.20.80">
    <property type="entry name" value="Glycosidases"/>
    <property type="match status" value="1"/>
</dbReference>
<dbReference type="InterPro" id="IPR017853">
    <property type="entry name" value="GH"/>
</dbReference>
<dbReference type="AlphaFoldDB" id="A0AAE4BSY4"/>
<dbReference type="InterPro" id="IPR013780">
    <property type="entry name" value="Glyco_hydro_b"/>
</dbReference>
<evidence type="ECO:0000256" key="3">
    <source>
        <dbReference type="ARBA" id="ARBA00022946"/>
    </source>
</evidence>
<keyword evidence="4 6" id="KW-0326">Glycosidase</keyword>
<gene>
    <name evidence="6" type="ORF">HNQ88_002432</name>
</gene>
<feature type="domain" description="Glycosyl hydrolase family 13 catalytic" evidence="5">
    <location>
        <begin position="159"/>
        <end position="567"/>
    </location>
</feature>
<accession>A0AAE4BSY4</accession>
<dbReference type="Gene3D" id="2.60.40.10">
    <property type="entry name" value="Immunoglobulins"/>
    <property type="match status" value="1"/>
</dbReference>
<dbReference type="Pfam" id="PF21156">
    <property type="entry name" value="ISOA1-3_C"/>
    <property type="match status" value="1"/>
</dbReference>
<dbReference type="InterPro" id="IPR004193">
    <property type="entry name" value="Glyco_hydro_13_N"/>
</dbReference>
<dbReference type="InterPro" id="IPR014756">
    <property type="entry name" value="Ig_E-set"/>
</dbReference>
<dbReference type="InterPro" id="IPR048650">
    <property type="entry name" value="ISOA1-3-like_C"/>
</dbReference>
<dbReference type="InterPro" id="IPR013783">
    <property type="entry name" value="Ig-like_fold"/>
</dbReference>
<evidence type="ECO:0000313" key="6">
    <source>
        <dbReference type="EMBL" id="MDR6239395.1"/>
    </source>
</evidence>
<keyword evidence="7" id="KW-1185">Reference proteome</keyword>
<dbReference type="Pfam" id="PF00128">
    <property type="entry name" value="Alpha-amylase"/>
    <property type="match status" value="1"/>
</dbReference>
<dbReference type="NCBIfam" id="TIGR02100">
    <property type="entry name" value="glgX_debranch"/>
    <property type="match status" value="1"/>
</dbReference>
<evidence type="ECO:0000313" key="7">
    <source>
        <dbReference type="Proteomes" id="UP001185092"/>
    </source>
</evidence>
<dbReference type="SMART" id="SM00642">
    <property type="entry name" value="Aamy"/>
    <property type="match status" value="1"/>
</dbReference>
<sequence>MDKIENDFSGESFPLGATIKDGGVNFCIFSPEANRVELLLYDNLHDKIPTQVIDLCCKDNKTYYYWHVFVKGIGHGQLYAYRVYGAKNLGKGFRHDGNKVLVDPYAKIVLNSNYKREEAKGKGDNGAYAMKCAVVDTSHYDWDGDAHPNRPYSESVIYEMHVKGFTQHESSNVNPKRRGKFTGIIDKIPYLLELGVTAVELMPVFSFDEQDVKPPLKNYWGYSPINFFSPHWSYASEEDPDTILNEFRDMVKALHKVGIEVILDVVFNHTAEGGVDGPNLSMKGLANHSYYMLKKNDKGKYLDYSGCGNTLNANHSVVRRMIIDALNYWVKEMHVDGFRFDLASVLSRDEDGAPIKNPPILWQIESEPALASTKLIAEAWDAAGLYQVGTFVGDRWAEWNGKYRDDVRGFLKGDEGKVRKLASRIVGSPDLFLKEDRTTDRSIHFVTCHDGFTLNDLVSYNSKHNHANNEGNRDGMNENVAWNCGVEGHSDDEKIERLRVKQIKNFMALTFFSQGTPMLLMGDEIRRSQNGNNNAYCQDNEISWMDWTLLDKNKEVFNFTKKIIHLTQSLKIMAIDTWLCDNKQYKYPFVNWHGKEIDRADWANHSHTLAFDLQHPTRMERLYVVINAYWKGIEFELPTDLRPGRSWKRLIDTSRPMGEDILDRKNAVEIVEDKTFLRARSIKVFMSL</sequence>
<evidence type="ECO:0000256" key="4">
    <source>
        <dbReference type="ARBA" id="ARBA00023295"/>
    </source>
</evidence>
<dbReference type="SUPFAM" id="SSF51011">
    <property type="entry name" value="Glycosyl hydrolase domain"/>
    <property type="match status" value="1"/>
</dbReference>
<dbReference type="InterPro" id="IPR006047">
    <property type="entry name" value="GH13_cat_dom"/>
</dbReference>
<dbReference type="PANTHER" id="PTHR43002">
    <property type="entry name" value="GLYCOGEN DEBRANCHING ENZYME"/>
    <property type="match status" value="1"/>
</dbReference>
<evidence type="ECO:0000256" key="2">
    <source>
        <dbReference type="ARBA" id="ARBA00022801"/>
    </source>
</evidence>
<dbReference type="RefSeq" id="WP_309939056.1">
    <property type="nucleotide sequence ID" value="NZ_AP025305.1"/>
</dbReference>
<evidence type="ECO:0000256" key="1">
    <source>
        <dbReference type="ARBA" id="ARBA00008061"/>
    </source>
</evidence>
<proteinExistence type="inferred from homology"/>